<keyword evidence="2 7" id="KW-0227">DNA damage</keyword>
<dbReference type="Proteomes" id="UP000753961">
    <property type="component" value="Unassembled WGS sequence"/>
</dbReference>
<evidence type="ECO:0000256" key="4">
    <source>
        <dbReference type="ARBA" id="ARBA00022833"/>
    </source>
</evidence>
<dbReference type="NCBIfam" id="TIGR00615">
    <property type="entry name" value="recR"/>
    <property type="match status" value="1"/>
</dbReference>
<dbReference type="Gene3D" id="1.10.8.420">
    <property type="entry name" value="RecR Domain 1"/>
    <property type="match status" value="1"/>
</dbReference>
<dbReference type="SUPFAM" id="SSF111304">
    <property type="entry name" value="Recombination protein RecR"/>
    <property type="match status" value="1"/>
</dbReference>
<dbReference type="GO" id="GO:0006310">
    <property type="term" value="P:DNA recombination"/>
    <property type="evidence" value="ECO:0007669"/>
    <property type="project" value="UniProtKB-UniRule"/>
</dbReference>
<comment type="caution">
    <text evidence="9">The sequence shown here is derived from an EMBL/GenBank/DDBJ whole genome shotgun (WGS) entry which is preliminary data.</text>
</comment>
<dbReference type="InterPro" id="IPR000093">
    <property type="entry name" value="DNA_Rcmb_RecR"/>
</dbReference>
<keyword evidence="3 7" id="KW-0863">Zinc-finger</keyword>
<dbReference type="InterPro" id="IPR015967">
    <property type="entry name" value="Rcmb_RecR_Znf"/>
</dbReference>
<reference evidence="9" key="1">
    <citation type="submission" date="2021-06" db="EMBL/GenBank/DDBJ databases">
        <title>44 bacteria genomes isolated from Dapeng, Shenzhen.</title>
        <authorList>
            <person name="Zheng W."/>
            <person name="Yu S."/>
            <person name="Huang Y."/>
        </authorList>
    </citation>
    <scope>NUCLEOTIDE SEQUENCE</scope>
    <source>
        <strain evidence="9">DP5N28-2</strain>
    </source>
</reference>
<dbReference type="EMBL" id="JAHVHU010000006">
    <property type="protein sequence ID" value="MBY5957880.1"/>
    <property type="molecule type" value="Genomic_DNA"/>
</dbReference>
<dbReference type="Pfam" id="PF21176">
    <property type="entry name" value="RecR_HhH"/>
    <property type="match status" value="1"/>
</dbReference>
<evidence type="ECO:0000256" key="6">
    <source>
        <dbReference type="ARBA" id="ARBA00023204"/>
    </source>
</evidence>
<dbReference type="Gene3D" id="3.40.1360.10">
    <property type="match status" value="1"/>
</dbReference>
<feature type="zinc finger region" description="C4-type" evidence="7">
    <location>
        <begin position="58"/>
        <end position="73"/>
    </location>
</feature>
<dbReference type="Pfam" id="PF13662">
    <property type="entry name" value="Toprim_4"/>
    <property type="match status" value="1"/>
</dbReference>
<dbReference type="Gene3D" id="6.10.250.240">
    <property type="match status" value="1"/>
</dbReference>
<evidence type="ECO:0000313" key="10">
    <source>
        <dbReference type="Proteomes" id="UP000753961"/>
    </source>
</evidence>
<evidence type="ECO:0000256" key="1">
    <source>
        <dbReference type="ARBA" id="ARBA00022723"/>
    </source>
</evidence>
<feature type="domain" description="Toprim" evidence="8">
    <location>
        <begin position="81"/>
        <end position="175"/>
    </location>
</feature>
<evidence type="ECO:0000256" key="5">
    <source>
        <dbReference type="ARBA" id="ARBA00023172"/>
    </source>
</evidence>
<organism evidence="9 10">
    <name type="scientific">Membranihabitans marinus</name>
    <dbReference type="NCBI Taxonomy" id="1227546"/>
    <lineage>
        <taxon>Bacteria</taxon>
        <taxon>Pseudomonadati</taxon>
        <taxon>Bacteroidota</taxon>
        <taxon>Saprospiria</taxon>
        <taxon>Saprospirales</taxon>
        <taxon>Saprospiraceae</taxon>
        <taxon>Membranihabitans</taxon>
    </lineage>
</organism>
<evidence type="ECO:0000256" key="3">
    <source>
        <dbReference type="ARBA" id="ARBA00022771"/>
    </source>
</evidence>
<keyword evidence="5 7" id="KW-0233">DNA recombination</keyword>
<dbReference type="AlphaFoldDB" id="A0A953HT63"/>
<keyword evidence="10" id="KW-1185">Reference proteome</keyword>
<dbReference type="RefSeq" id="WP_222579400.1">
    <property type="nucleotide sequence ID" value="NZ_JAHVHU010000006.1"/>
</dbReference>
<dbReference type="CDD" id="cd01025">
    <property type="entry name" value="TOPRIM_recR"/>
    <property type="match status" value="1"/>
</dbReference>
<gene>
    <name evidence="7 9" type="primary">recR</name>
    <name evidence="9" type="ORF">KUV50_07050</name>
</gene>
<sequence>MNHLPSSFEALIHSLSQLPGIGKKTAMRLAMHIVDHKKNVIPEFLSSLEQVDAQLTNCTVCGNYADDAVCTICRNPKRRTGVVCVVESVKDLIAIEETGQFSGSYHVLGGLISPIDGIGPDDLRIDQLLNRIKGEEITELIMAISSTIEGDTTLYYISQQVHDDVSVSSIARGVAFGGELEYADDFTLGRAILRRTPIDQLFNGDR</sequence>
<dbReference type="PROSITE" id="PS50880">
    <property type="entry name" value="TOPRIM"/>
    <property type="match status" value="1"/>
</dbReference>
<proteinExistence type="inferred from homology"/>
<keyword evidence="1 7" id="KW-0479">Metal-binding</keyword>
<dbReference type="HAMAP" id="MF_00017">
    <property type="entry name" value="RecR"/>
    <property type="match status" value="1"/>
</dbReference>
<dbReference type="GO" id="GO:0008270">
    <property type="term" value="F:zinc ion binding"/>
    <property type="evidence" value="ECO:0007669"/>
    <property type="project" value="UniProtKB-KW"/>
</dbReference>
<accession>A0A953HT63</accession>
<keyword evidence="6 7" id="KW-0234">DNA repair</keyword>
<dbReference type="PANTHER" id="PTHR30446:SF0">
    <property type="entry name" value="RECOMBINATION PROTEIN RECR"/>
    <property type="match status" value="1"/>
</dbReference>
<dbReference type="SMART" id="SM00493">
    <property type="entry name" value="TOPRIM"/>
    <property type="match status" value="1"/>
</dbReference>
<dbReference type="InterPro" id="IPR034137">
    <property type="entry name" value="TOPRIM_RecR"/>
</dbReference>
<dbReference type="Pfam" id="PF02132">
    <property type="entry name" value="RecR_ZnF"/>
    <property type="match status" value="1"/>
</dbReference>
<keyword evidence="4 7" id="KW-0862">Zinc</keyword>
<evidence type="ECO:0000256" key="2">
    <source>
        <dbReference type="ARBA" id="ARBA00022763"/>
    </source>
</evidence>
<comment type="function">
    <text evidence="7">May play a role in DNA repair. It seems to be involved in an RecBC-independent recombinational process of DNA repair. It may act with RecF and RecO.</text>
</comment>
<name>A0A953HT63_9BACT</name>
<evidence type="ECO:0000313" key="9">
    <source>
        <dbReference type="EMBL" id="MBY5957880.1"/>
    </source>
</evidence>
<dbReference type="Pfam" id="PF21175">
    <property type="entry name" value="RecR_C"/>
    <property type="match status" value="1"/>
</dbReference>
<dbReference type="GO" id="GO:0003677">
    <property type="term" value="F:DNA binding"/>
    <property type="evidence" value="ECO:0007669"/>
    <property type="project" value="UniProtKB-UniRule"/>
</dbReference>
<protein>
    <recommendedName>
        <fullName evidence="7">Recombination protein RecR</fullName>
    </recommendedName>
</protein>
<dbReference type="InterPro" id="IPR006171">
    <property type="entry name" value="TOPRIM_dom"/>
</dbReference>
<evidence type="ECO:0000259" key="8">
    <source>
        <dbReference type="PROSITE" id="PS50880"/>
    </source>
</evidence>
<dbReference type="InterPro" id="IPR023627">
    <property type="entry name" value="Rcmb_RecR"/>
</dbReference>
<dbReference type="PANTHER" id="PTHR30446">
    <property type="entry name" value="RECOMBINATION PROTEIN RECR"/>
    <property type="match status" value="1"/>
</dbReference>
<dbReference type="GO" id="GO:0006281">
    <property type="term" value="P:DNA repair"/>
    <property type="evidence" value="ECO:0007669"/>
    <property type="project" value="UniProtKB-UniRule"/>
</dbReference>
<evidence type="ECO:0000256" key="7">
    <source>
        <dbReference type="HAMAP-Rule" id="MF_00017"/>
    </source>
</evidence>
<comment type="similarity">
    <text evidence="7">Belongs to the RecR family.</text>
</comment>